<organism evidence="2 3">
    <name type="scientific">Streptomyces regalis</name>
    <dbReference type="NCBI Taxonomy" id="68262"/>
    <lineage>
        <taxon>Bacteria</taxon>
        <taxon>Bacillati</taxon>
        <taxon>Actinomycetota</taxon>
        <taxon>Actinomycetes</taxon>
        <taxon>Kitasatosporales</taxon>
        <taxon>Streptomycetaceae</taxon>
        <taxon>Streptomyces</taxon>
    </lineage>
</organism>
<feature type="chain" id="PRO_5007055579" description="Peptidase inhibitor" evidence="1">
    <location>
        <begin position="30"/>
        <end position="125"/>
    </location>
</feature>
<sequence>MIRKKIAAAVGAAVLAGLGIGATATPANAAWTDCSSGSLCAYLGDSGAGDPGEVSGNNSNLLQYNKFDNAESVYNNGNNCNVRVWNGINHSGSYFTLERGYVISNLDTYRSGIFADDLASNRWCV</sequence>
<evidence type="ECO:0008006" key="4">
    <source>
        <dbReference type="Google" id="ProtNLM"/>
    </source>
</evidence>
<evidence type="ECO:0000313" key="3">
    <source>
        <dbReference type="Proteomes" id="UP000053923"/>
    </source>
</evidence>
<keyword evidence="1" id="KW-0732">Signal</keyword>
<dbReference type="OrthoDB" id="4274714at2"/>
<dbReference type="Proteomes" id="UP000053923">
    <property type="component" value="Unassembled WGS sequence"/>
</dbReference>
<dbReference type="RefSeq" id="WP_062702508.1">
    <property type="nucleotide sequence ID" value="NZ_LLZG01000092.1"/>
</dbReference>
<name>A0A0X3V6A4_9ACTN</name>
<gene>
    <name evidence="2" type="ORF">ADL12_14935</name>
</gene>
<protein>
    <recommendedName>
        <fullName evidence="4">Peptidase inhibitor</fullName>
    </recommendedName>
</protein>
<comment type="caution">
    <text evidence="2">The sequence shown here is derived from an EMBL/GenBank/DDBJ whole genome shotgun (WGS) entry which is preliminary data.</text>
</comment>
<feature type="signal peptide" evidence="1">
    <location>
        <begin position="1"/>
        <end position="29"/>
    </location>
</feature>
<dbReference type="EMBL" id="LLZG01000092">
    <property type="protein sequence ID" value="KUL39752.1"/>
    <property type="molecule type" value="Genomic_DNA"/>
</dbReference>
<accession>A0A0X3V6A4</accession>
<dbReference type="Pfam" id="PF03995">
    <property type="entry name" value="Inhibitor_I36"/>
    <property type="match status" value="1"/>
</dbReference>
<dbReference type="AlphaFoldDB" id="A0A0X3V6A4"/>
<proteinExistence type="predicted"/>
<keyword evidence="3" id="KW-1185">Reference proteome</keyword>
<evidence type="ECO:0000313" key="2">
    <source>
        <dbReference type="EMBL" id="KUL39752.1"/>
    </source>
</evidence>
<reference evidence="3" key="1">
    <citation type="submission" date="2015-10" db="EMBL/GenBank/DDBJ databases">
        <authorList>
            <person name="Ju K.-S."/>
            <person name="Doroghazi J.R."/>
            <person name="Metcalf W.W."/>
        </authorList>
    </citation>
    <scope>NUCLEOTIDE SEQUENCE [LARGE SCALE GENOMIC DNA]</scope>
    <source>
        <strain evidence="3">NRRL 3151</strain>
    </source>
</reference>
<dbReference type="Gene3D" id="2.60.20.10">
    <property type="entry name" value="Crystallins"/>
    <property type="match status" value="1"/>
</dbReference>
<evidence type="ECO:0000256" key="1">
    <source>
        <dbReference type="SAM" id="SignalP"/>
    </source>
</evidence>